<gene>
    <name evidence="1" type="primary">ORF120796</name>
</gene>
<protein>
    <submittedName>
        <fullName evidence="1">Uncharacterized protein</fullName>
    </submittedName>
</protein>
<accession>A0A0B7AHY5</accession>
<dbReference type="AlphaFoldDB" id="A0A0B7AHY5"/>
<feature type="non-terminal residue" evidence="1">
    <location>
        <position position="80"/>
    </location>
</feature>
<evidence type="ECO:0000313" key="1">
    <source>
        <dbReference type="EMBL" id="CEK80408.1"/>
    </source>
</evidence>
<proteinExistence type="predicted"/>
<organism evidence="1">
    <name type="scientific">Arion vulgaris</name>
    <dbReference type="NCBI Taxonomy" id="1028688"/>
    <lineage>
        <taxon>Eukaryota</taxon>
        <taxon>Metazoa</taxon>
        <taxon>Spiralia</taxon>
        <taxon>Lophotrochozoa</taxon>
        <taxon>Mollusca</taxon>
        <taxon>Gastropoda</taxon>
        <taxon>Heterobranchia</taxon>
        <taxon>Euthyneura</taxon>
        <taxon>Panpulmonata</taxon>
        <taxon>Eupulmonata</taxon>
        <taxon>Stylommatophora</taxon>
        <taxon>Helicina</taxon>
        <taxon>Arionoidea</taxon>
        <taxon>Arionidae</taxon>
        <taxon>Arion</taxon>
    </lineage>
</organism>
<sequence length="80" mass="9622">MRQALRWNPQGNRGKEIPKNTWKQKLETKCKKMGREWKDLPKMALDWKALIEDLCLPRGEEEGNWATTWTDMLRHQRLTT</sequence>
<dbReference type="EMBL" id="HACG01033543">
    <property type="protein sequence ID" value="CEK80408.1"/>
    <property type="molecule type" value="Transcribed_RNA"/>
</dbReference>
<name>A0A0B7AHY5_9EUPU</name>
<reference evidence="1" key="1">
    <citation type="submission" date="2014-12" db="EMBL/GenBank/DDBJ databases">
        <title>Insight into the proteome of Arion vulgaris.</title>
        <authorList>
            <person name="Aradska J."/>
            <person name="Bulat T."/>
            <person name="Smidak R."/>
            <person name="Sarate P."/>
            <person name="Gangsoo J."/>
            <person name="Sialana F."/>
            <person name="Bilban M."/>
            <person name="Lubec G."/>
        </authorList>
    </citation>
    <scope>NUCLEOTIDE SEQUENCE</scope>
    <source>
        <tissue evidence="1">Skin</tissue>
    </source>
</reference>